<dbReference type="Pfam" id="PF01032">
    <property type="entry name" value="FecCD"/>
    <property type="match status" value="1"/>
</dbReference>
<feature type="transmembrane region" description="Helical" evidence="8">
    <location>
        <begin position="85"/>
        <end position="106"/>
    </location>
</feature>
<evidence type="ECO:0000256" key="8">
    <source>
        <dbReference type="SAM" id="Phobius"/>
    </source>
</evidence>
<reference evidence="9 10" key="1">
    <citation type="submission" date="2022-11" db="EMBL/GenBank/DDBJ databases">
        <title>Minimal conservation of predation-associated metabolite biosynthetic gene clusters underscores biosynthetic potential of Myxococcota including descriptions for ten novel species: Archangium lansinium sp. nov., Myxococcus landrumus sp. nov., Nannocystis bai.</title>
        <authorList>
            <person name="Ahearne A."/>
            <person name="Stevens C."/>
            <person name="Dowd S."/>
        </authorList>
    </citation>
    <scope>NUCLEOTIDE SEQUENCE [LARGE SCALE GENOMIC DNA]</scope>
    <source>
        <strain evidence="9 10">NCWAL01</strain>
    </source>
</reference>
<evidence type="ECO:0000313" key="10">
    <source>
        <dbReference type="Proteomes" id="UP001221838"/>
    </source>
</evidence>
<feature type="transmembrane region" description="Helical" evidence="8">
    <location>
        <begin position="219"/>
        <end position="239"/>
    </location>
</feature>
<evidence type="ECO:0000256" key="2">
    <source>
        <dbReference type="ARBA" id="ARBA00007935"/>
    </source>
</evidence>
<dbReference type="Gene3D" id="1.10.3470.10">
    <property type="entry name" value="ABC transporter involved in vitamin B12 uptake, BtuC"/>
    <property type="match status" value="1"/>
</dbReference>
<accession>A0ABT5DAM3</accession>
<dbReference type="CDD" id="cd06550">
    <property type="entry name" value="TM_ABC_iron-siderophores_like"/>
    <property type="match status" value="1"/>
</dbReference>
<dbReference type="SUPFAM" id="SSF81345">
    <property type="entry name" value="ABC transporter involved in vitamin B12 uptake, BtuC"/>
    <property type="match status" value="1"/>
</dbReference>
<dbReference type="InterPro" id="IPR000522">
    <property type="entry name" value="ABC_transptr_permease_BtuC"/>
</dbReference>
<keyword evidence="3" id="KW-0813">Transport</keyword>
<keyword evidence="5 8" id="KW-0812">Transmembrane</keyword>
<dbReference type="InterPro" id="IPR037294">
    <property type="entry name" value="ABC_BtuC-like"/>
</dbReference>
<feature type="transmembrane region" description="Helical" evidence="8">
    <location>
        <begin position="339"/>
        <end position="356"/>
    </location>
</feature>
<name>A0ABT5DAM3_9BACT</name>
<organism evidence="9 10">
    <name type="scientific">Stigmatella ashevillensis</name>
    <dbReference type="NCBI Taxonomy" id="2995309"/>
    <lineage>
        <taxon>Bacteria</taxon>
        <taxon>Pseudomonadati</taxon>
        <taxon>Myxococcota</taxon>
        <taxon>Myxococcia</taxon>
        <taxon>Myxococcales</taxon>
        <taxon>Cystobacterineae</taxon>
        <taxon>Archangiaceae</taxon>
        <taxon>Stigmatella</taxon>
    </lineage>
</organism>
<evidence type="ECO:0000313" key="9">
    <source>
        <dbReference type="EMBL" id="MDC0710697.1"/>
    </source>
</evidence>
<dbReference type="EMBL" id="JAQNDM010000002">
    <property type="protein sequence ID" value="MDC0710697.1"/>
    <property type="molecule type" value="Genomic_DNA"/>
</dbReference>
<evidence type="ECO:0000256" key="4">
    <source>
        <dbReference type="ARBA" id="ARBA00022475"/>
    </source>
</evidence>
<sequence length="362" mass="36697">MTPSGAVPAEVRWRLGRLPPGAAWPWGVLLVLLIGVSLVSLAVGAVSVPPKALVGALLRALGSEGGPLLEPVQQSVILHIRLPRLLLGTLVGALLAVSGAALQALFRNPIVEPGLLGTSTGAALGAVGAIVFDAALSHHLGALRLVAIPAAAFVGALGATLLAYRLGMATGRAETTRVLLAGIAINAGAGAGVSLLTHIATDAQLRSITFWNLGSLSGASWETVRVAVLPLLLGLVLLLREARALNLLLLGEREAQHLGVNVERLKRRLILAAALGVGASVACVGIIGFVGLLVPSVLRLVMGPDNRRLLGASALLGASLLMAADLLARSMAAPAELPIGALTSALGTPAFVLLLARGKETS</sequence>
<keyword evidence="6 8" id="KW-1133">Transmembrane helix</keyword>
<evidence type="ECO:0000256" key="6">
    <source>
        <dbReference type="ARBA" id="ARBA00022989"/>
    </source>
</evidence>
<dbReference type="Proteomes" id="UP001221838">
    <property type="component" value="Unassembled WGS sequence"/>
</dbReference>
<keyword evidence="7 8" id="KW-0472">Membrane</keyword>
<dbReference type="RefSeq" id="WP_272140382.1">
    <property type="nucleotide sequence ID" value="NZ_JAQNDM010000002.1"/>
</dbReference>
<comment type="similarity">
    <text evidence="2">Belongs to the binding-protein-dependent transport system permease family. FecCD subfamily.</text>
</comment>
<evidence type="ECO:0000256" key="1">
    <source>
        <dbReference type="ARBA" id="ARBA00004651"/>
    </source>
</evidence>
<gene>
    <name evidence="9" type="ORF">POL68_19630</name>
</gene>
<protein>
    <submittedName>
        <fullName evidence="9">Iron ABC transporter permease</fullName>
    </submittedName>
</protein>
<keyword evidence="10" id="KW-1185">Reference proteome</keyword>
<comment type="subcellular location">
    <subcellularLocation>
        <location evidence="1">Cell membrane</location>
        <topology evidence="1">Multi-pass membrane protein</topology>
    </subcellularLocation>
</comment>
<proteinExistence type="inferred from homology"/>
<evidence type="ECO:0000256" key="5">
    <source>
        <dbReference type="ARBA" id="ARBA00022692"/>
    </source>
</evidence>
<feature type="transmembrane region" description="Helical" evidence="8">
    <location>
        <begin position="178"/>
        <end position="199"/>
    </location>
</feature>
<dbReference type="PANTHER" id="PTHR30472:SF25">
    <property type="entry name" value="ABC TRANSPORTER PERMEASE PROTEIN MJ0876-RELATED"/>
    <property type="match status" value="1"/>
</dbReference>
<feature type="transmembrane region" description="Helical" evidence="8">
    <location>
        <begin position="269"/>
        <end position="294"/>
    </location>
</feature>
<dbReference type="PANTHER" id="PTHR30472">
    <property type="entry name" value="FERRIC ENTEROBACTIN TRANSPORT SYSTEM PERMEASE PROTEIN"/>
    <property type="match status" value="1"/>
</dbReference>
<evidence type="ECO:0000256" key="3">
    <source>
        <dbReference type="ARBA" id="ARBA00022448"/>
    </source>
</evidence>
<feature type="transmembrane region" description="Helical" evidence="8">
    <location>
        <begin position="23"/>
        <end position="48"/>
    </location>
</feature>
<feature type="transmembrane region" description="Helical" evidence="8">
    <location>
        <begin position="146"/>
        <end position="166"/>
    </location>
</feature>
<keyword evidence="4" id="KW-1003">Cell membrane</keyword>
<evidence type="ECO:0000256" key="7">
    <source>
        <dbReference type="ARBA" id="ARBA00023136"/>
    </source>
</evidence>
<comment type="caution">
    <text evidence="9">The sequence shown here is derived from an EMBL/GenBank/DDBJ whole genome shotgun (WGS) entry which is preliminary data.</text>
</comment>